<keyword evidence="4 6" id="KW-1133">Transmembrane helix</keyword>
<feature type="transmembrane region" description="Helical" evidence="6">
    <location>
        <begin position="389"/>
        <end position="410"/>
    </location>
</feature>
<comment type="caution">
    <text evidence="9">The sequence shown here is derived from an EMBL/GenBank/DDBJ whole genome shotgun (WGS) entry which is preliminary data.</text>
</comment>
<feature type="transmembrane region" description="Helical" evidence="6">
    <location>
        <begin position="704"/>
        <end position="727"/>
    </location>
</feature>
<dbReference type="GO" id="GO:0005886">
    <property type="term" value="C:plasma membrane"/>
    <property type="evidence" value="ECO:0007669"/>
    <property type="project" value="UniProtKB-SubCell"/>
</dbReference>
<feature type="transmembrane region" description="Helical" evidence="6">
    <location>
        <begin position="757"/>
        <end position="780"/>
    </location>
</feature>
<accession>A0A147I563</accession>
<dbReference type="Proteomes" id="UP000074310">
    <property type="component" value="Unassembled WGS sequence"/>
</dbReference>
<keyword evidence="3 6" id="KW-0812">Transmembrane</keyword>
<proteinExistence type="predicted"/>
<comment type="subcellular location">
    <subcellularLocation>
        <location evidence="1">Cell membrane</location>
        <topology evidence="1">Multi-pass membrane protein</topology>
    </subcellularLocation>
</comment>
<dbReference type="EMBL" id="LDTB01000016">
    <property type="protein sequence ID" value="KTT73763.1"/>
    <property type="molecule type" value="Genomic_DNA"/>
</dbReference>
<dbReference type="RefSeq" id="WP_058755237.1">
    <property type="nucleotide sequence ID" value="NZ_LDTB01000016.1"/>
</dbReference>
<reference evidence="9 10" key="1">
    <citation type="journal article" date="2016" name="Front. Microbiol.">
        <title>Genomic Resource of Rice Seed Associated Bacteria.</title>
        <authorList>
            <person name="Midha S."/>
            <person name="Bansal K."/>
            <person name="Sharma S."/>
            <person name="Kumar N."/>
            <person name="Patil P.P."/>
            <person name="Chaudhry V."/>
            <person name="Patil P.B."/>
        </authorList>
    </citation>
    <scope>NUCLEOTIDE SEQUENCE [LARGE SCALE GENOMIC DNA]</scope>
    <source>
        <strain evidence="9 10">NS334</strain>
    </source>
</reference>
<dbReference type="PATRIC" id="fig|869719.3.peg.886"/>
<keyword evidence="2" id="KW-1003">Cell membrane</keyword>
<evidence type="ECO:0000313" key="9">
    <source>
        <dbReference type="EMBL" id="KTT73763.1"/>
    </source>
</evidence>
<feature type="transmembrane region" description="Helical" evidence="6">
    <location>
        <begin position="346"/>
        <end position="368"/>
    </location>
</feature>
<dbReference type="InterPro" id="IPR025857">
    <property type="entry name" value="MacB_PCD"/>
</dbReference>
<feature type="domain" description="ABC3 transporter permease C-terminal" evidence="7">
    <location>
        <begin position="255"/>
        <end position="371"/>
    </location>
</feature>
<dbReference type="Pfam" id="PF12704">
    <property type="entry name" value="MacB_PCD"/>
    <property type="match status" value="1"/>
</dbReference>
<feature type="transmembrane region" description="Helical" evidence="6">
    <location>
        <begin position="298"/>
        <end position="326"/>
    </location>
</feature>
<evidence type="ECO:0000256" key="2">
    <source>
        <dbReference type="ARBA" id="ARBA00022475"/>
    </source>
</evidence>
<dbReference type="AlphaFoldDB" id="A0A147I563"/>
<feature type="transmembrane region" description="Helical" evidence="6">
    <location>
        <begin position="792"/>
        <end position="818"/>
    </location>
</feature>
<feature type="domain" description="ABC3 transporter permease C-terminal" evidence="7">
    <location>
        <begin position="708"/>
        <end position="818"/>
    </location>
</feature>
<keyword evidence="10" id="KW-1185">Reference proteome</keyword>
<feature type="transmembrane region" description="Helical" evidence="6">
    <location>
        <begin position="251"/>
        <end position="277"/>
    </location>
</feature>
<feature type="transmembrane region" description="Helical" evidence="6">
    <location>
        <begin position="469"/>
        <end position="486"/>
    </location>
</feature>
<dbReference type="PANTHER" id="PTHR30287:SF1">
    <property type="entry name" value="INNER MEMBRANE PROTEIN"/>
    <property type="match status" value="1"/>
</dbReference>
<evidence type="ECO:0000256" key="6">
    <source>
        <dbReference type="SAM" id="Phobius"/>
    </source>
</evidence>
<dbReference type="InterPro" id="IPR003838">
    <property type="entry name" value="ABC3_permease_C"/>
</dbReference>
<evidence type="ECO:0000256" key="5">
    <source>
        <dbReference type="ARBA" id="ARBA00023136"/>
    </source>
</evidence>
<evidence type="ECO:0000259" key="7">
    <source>
        <dbReference type="Pfam" id="PF02687"/>
    </source>
</evidence>
<dbReference type="Pfam" id="PF02687">
    <property type="entry name" value="FtsX"/>
    <property type="match status" value="2"/>
</dbReference>
<gene>
    <name evidence="9" type="ORF">NS334_06910</name>
</gene>
<feature type="transmembrane region" description="Helical" evidence="6">
    <location>
        <begin position="416"/>
        <end position="437"/>
    </location>
</feature>
<evidence type="ECO:0000259" key="8">
    <source>
        <dbReference type="Pfam" id="PF12704"/>
    </source>
</evidence>
<evidence type="ECO:0000256" key="1">
    <source>
        <dbReference type="ARBA" id="ARBA00004651"/>
    </source>
</evidence>
<evidence type="ECO:0000313" key="10">
    <source>
        <dbReference type="Proteomes" id="UP000074310"/>
    </source>
</evidence>
<feature type="domain" description="MacB-like periplasmic core" evidence="8">
    <location>
        <begin position="20"/>
        <end position="184"/>
    </location>
</feature>
<name>A0A147I563_9SPHN</name>
<protein>
    <submittedName>
        <fullName evidence="9">ABC transporter permease</fullName>
    </submittedName>
</protein>
<dbReference type="PANTHER" id="PTHR30287">
    <property type="entry name" value="MEMBRANE COMPONENT OF PREDICTED ABC SUPERFAMILY METABOLITE UPTAKE TRANSPORTER"/>
    <property type="match status" value="1"/>
</dbReference>
<organism evidence="9 10">
    <name type="scientific">Sphingomonas endophytica</name>
    <dbReference type="NCBI Taxonomy" id="869719"/>
    <lineage>
        <taxon>Bacteria</taxon>
        <taxon>Pseudomonadati</taxon>
        <taxon>Pseudomonadota</taxon>
        <taxon>Alphaproteobacteria</taxon>
        <taxon>Sphingomonadales</taxon>
        <taxon>Sphingomonadaceae</taxon>
        <taxon>Sphingomonas</taxon>
    </lineage>
</organism>
<evidence type="ECO:0000256" key="3">
    <source>
        <dbReference type="ARBA" id="ARBA00022692"/>
    </source>
</evidence>
<keyword evidence="5 6" id="KW-0472">Membrane</keyword>
<dbReference type="InterPro" id="IPR038766">
    <property type="entry name" value="Membrane_comp_ABC_pdt"/>
</dbReference>
<sequence>MSGALRLALRDLRRGGRGLALLAMCLFLGTAALAGIGSLSSAMLAALDAQGRSILGGDLEMVVSQRRATVEERAAFAAQGPVAEVVSLRAMAHAGTDSALVELRGVDDRWPLVGRVRLAPGALAARPHGRQAAIAPVLAERLGVRVGGTIRLGTTPFRVIGLIAEEPDRLGAGFALGAPVLVDMKGLDASGLLQPGSLYRSGYRIALPRADAAAGIGKRLTARFDGAGWTARTTDNAARGVRGGIATLGQFLLLVGLAALAIAGVGVGSGVSAYLAARTKMIATLKVLGARSTLIARLFLIELGLVGAAGMLPGLALGAAVPWIVMRVGSSALPIAPRLALYPLPLLTAAALGVLVALLFALPALAQARRVPAATLLRDALADRGRPSWRVLAAMALILALLIALAVLSASDPSLALGFVAAVAGLVVLLWLVGIALRRLLARLPRPRSALPRLALANLHRPGAATDRLVVALGLGFSLFVALAVIDSSLSRELAGSAPSRAPRFFAADVPADEAATFRAAVRRAAPRATIEAVPSLRGAIVAIKGVPVTQLKTLPADAWVLRGDRTLTWSATVPPRNQVVAGRWWPADYRGPPLVSIEDRAAQALGLRIGDPITVSVLGVDVPARIAALRKIDWQGLGLNFAIVFSPGYIEEAPHSLLASIYAPAARDAALARSVAAALPSVTLIRTGDVIGQIGALLGQIALAVRVAAAVTVLAGLAVLIGAVAASGRARRYDAVVLKLLGGSGRQVLAAQAIEYALLAALLSMVALAAGSAAGWYAVTRVFDIAFLPDWARVAWTLGIASLLTLGIGVAGSVPALRARPARMLRTL</sequence>
<evidence type="ECO:0000256" key="4">
    <source>
        <dbReference type="ARBA" id="ARBA00022989"/>
    </source>
</evidence>